<dbReference type="GeneID" id="102807740"/>
<evidence type="ECO:0000313" key="8">
    <source>
        <dbReference type="RefSeq" id="XP_006821476.1"/>
    </source>
</evidence>
<evidence type="ECO:0000256" key="5">
    <source>
        <dbReference type="SAM" id="Phobius"/>
    </source>
</evidence>
<feature type="transmembrane region" description="Helical" evidence="5">
    <location>
        <begin position="235"/>
        <end position="252"/>
    </location>
</feature>
<dbReference type="SMART" id="SM00042">
    <property type="entry name" value="CUB"/>
    <property type="match status" value="1"/>
</dbReference>
<evidence type="ECO:0000256" key="4">
    <source>
        <dbReference type="SAM" id="MobiDB-lite"/>
    </source>
</evidence>
<evidence type="ECO:0000256" key="1">
    <source>
        <dbReference type="ARBA" id="ARBA00022737"/>
    </source>
</evidence>
<comment type="caution">
    <text evidence="3">Lacks conserved residue(s) required for the propagation of feature annotation.</text>
</comment>
<accession>A0ABM0MN85</accession>
<evidence type="ECO:0000313" key="7">
    <source>
        <dbReference type="Proteomes" id="UP000694865"/>
    </source>
</evidence>
<feature type="transmembrane region" description="Helical" evidence="5">
    <location>
        <begin position="202"/>
        <end position="223"/>
    </location>
</feature>
<proteinExistence type="predicted"/>
<name>A0ABM0MN85_SACKO</name>
<dbReference type="Pfam" id="PF00431">
    <property type="entry name" value="CUB"/>
    <property type="match status" value="1"/>
</dbReference>
<keyword evidence="1" id="KW-0677">Repeat</keyword>
<keyword evidence="2" id="KW-1015">Disulfide bond</keyword>
<reference evidence="8" key="1">
    <citation type="submission" date="2025-08" db="UniProtKB">
        <authorList>
            <consortium name="RefSeq"/>
        </authorList>
    </citation>
    <scope>IDENTIFICATION</scope>
    <source>
        <tissue evidence="8">Testes</tissue>
    </source>
</reference>
<evidence type="ECO:0000256" key="3">
    <source>
        <dbReference type="PROSITE-ProRule" id="PRU00059"/>
    </source>
</evidence>
<dbReference type="PANTHER" id="PTHR24251">
    <property type="entry name" value="OVOCHYMASE-RELATED"/>
    <property type="match status" value="1"/>
</dbReference>
<dbReference type="InterPro" id="IPR000859">
    <property type="entry name" value="CUB_dom"/>
</dbReference>
<gene>
    <name evidence="8" type="primary">LOC102807740</name>
</gene>
<dbReference type="PANTHER" id="PTHR24251:SF30">
    <property type="entry name" value="MEMBRANE FRIZZLED-RELATED PROTEIN"/>
    <property type="match status" value="1"/>
</dbReference>
<sequence>MATTIICQFFIIGILIIIYTNVLTSGQCVTGIQHLRVGSPGEILTLTSPKYPSNYPSFADCKWVLTAPPGDYLIELRIQSLEIERTMSCIYDSLVINDGSRSSSPLLEKLCGVKYPDVIQSTGSNIYIHFYSDSSTEKSGFEIDYTSISKNSSDSVDIVHNETVDIGVKPTHPYRHTNSYDVVTAKESDNADDEDASSLSPLYTMLVASGAFVGLILCSYYCFKHCRGLTMRCKKIIEAWILLLIGICSFLISCCDCRDNWCDKEVRDVGDACGCKCSDTCLAIGAPDNDNDAEITEPVTLTVDRDVGVNVRHEDDPRGELSPLTPTAPPMERALNSERNRHHSNIEPPDYEPPPPPYEGVIESRIEQINSGQPVVVPSIRLHDLLAPPPSYEDVMDNNTGRSKYTHRS</sequence>
<dbReference type="PROSITE" id="PS01180">
    <property type="entry name" value="CUB"/>
    <property type="match status" value="1"/>
</dbReference>
<evidence type="ECO:0000259" key="6">
    <source>
        <dbReference type="PROSITE" id="PS01180"/>
    </source>
</evidence>
<dbReference type="RefSeq" id="XP_006821476.1">
    <property type="nucleotide sequence ID" value="XM_006821413.1"/>
</dbReference>
<dbReference type="SUPFAM" id="SSF49854">
    <property type="entry name" value="Spermadhesin, CUB domain"/>
    <property type="match status" value="1"/>
</dbReference>
<feature type="domain" description="CUB" evidence="6">
    <location>
        <begin position="28"/>
        <end position="148"/>
    </location>
</feature>
<keyword evidence="5" id="KW-0472">Membrane</keyword>
<dbReference type="InterPro" id="IPR035914">
    <property type="entry name" value="Sperma_CUB_dom_sf"/>
</dbReference>
<evidence type="ECO:0000256" key="2">
    <source>
        <dbReference type="ARBA" id="ARBA00023157"/>
    </source>
</evidence>
<organism evidence="7 8">
    <name type="scientific">Saccoglossus kowalevskii</name>
    <name type="common">Acorn worm</name>
    <dbReference type="NCBI Taxonomy" id="10224"/>
    <lineage>
        <taxon>Eukaryota</taxon>
        <taxon>Metazoa</taxon>
        <taxon>Hemichordata</taxon>
        <taxon>Enteropneusta</taxon>
        <taxon>Harrimaniidae</taxon>
        <taxon>Saccoglossus</taxon>
    </lineage>
</organism>
<keyword evidence="5" id="KW-0812">Transmembrane</keyword>
<keyword evidence="5" id="KW-1133">Transmembrane helix</keyword>
<feature type="region of interest" description="Disordered" evidence="4">
    <location>
        <begin position="312"/>
        <end position="332"/>
    </location>
</feature>
<dbReference type="Gene3D" id="2.60.120.290">
    <property type="entry name" value="Spermadhesin, CUB domain"/>
    <property type="match status" value="1"/>
</dbReference>
<feature type="region of interest" description="Disordered" evidence="4">
    <location>
        <begin position="387"/>
        <end position="409"/>
    </location>
</feature>
<protein>
    <submittedName>
        <fullName evidence="8">Uncharacterized protein LOC102807740</fullName>
    </submittedName>
</protein>
<dbReference type="Proteomes" id="UP000694865">
    <property type="component" value="Unplaced"/>
</dbReference>
<dbReference type="CDD" id="cd00041">
    <property type="entry name" value="CUB"/>
    <property type="match status" value="1"/>
</dbReference>
<keyword evidence="7" id="KW-1185">Reference proteome</keyword>